<proteinExistence type="predicted"/>
<dbReference type="AlphaFoldDB" id="A0A0M3AU96"/>
<organism evidence="3 4">
    <name type="scientific">Sphingobium chungbukense</name>
    <dbReference type="NCBI Taxonomy" id="56193"/>
    <lineage>
        <taxon>Bacteria</taxon>
        <taxon>Pseudomonadati</taxon>
        <taxon>Pseudomonadota</taxon>
        <taxon>Alphaproteobacteria</taxon>
        <taxon>Sphingomonadales</taxon>
        <taxon>Sphingomonadaceae</taxon>
        <taxon>Sphingobium</taxon>
    </lineage>
</organism>
<evidence type="ECO:0000313" key="4">
    <source>
        <dbReference type="Proteomes" id="UP000033874"/>
    </source>
</evidence>
<keyword evidence="4" id="KW-1185">Reference proteome</keyword>
<protein>
    <recommendedName>
        <fullName evidence="5">DUF4263 domain-containing protein</fullName>
    </recommendedName>
</protein>
<dbReference type="RefSeq" id="WP_046762734.1">
    <property type="nucleotide sequence ID" value="NZ_LBIC01000003.1"/>
</dbReference>
<gene>
    <name evidence="3" type="ORF">YP76_06070</name>
</gene>
<feature type="domain" description="DUF7674" evidence="2">
    <location>
        <begin position="2"/>
        <end position="79"/>
    </location>
</feature>
<dbReference type="EMBL" id="LBIC01000003">
    <property type="protein sequence ID" value="KKW92516.1"/>
    <property type="molecule type" value="Genomic_DNA"/>
</dbReference>
<name>A0A0M3AU96_9SPHN</name>
<dbReference type="InterPro" id="IPR056091">
    <property type="entry name" value="DUF7674"/>
</dbReference>
<dbReference type="InterPro" id="IPR025359">
    <property type="entry name" value="SduA_C"/>
</dbReference>
<comment type="caution">
    <text evidence="3">The sequence shown here is derived from an EMBL/GenBank/DDBJ whole genome shotgun (WGS) entry which is preliminary data.</text>
</comment>
<accession>A0A0M3AU96</accession>
<dbReference type="Proteomes" id="UP000033874">
    <property type="component" value="Unassembled WGS sequence"/>
</dbReference>
<dbReference type="PATRIC" id="fig|56193.3.peg.1263"/>
<feature type="domain" description="Shedu protein SduA C-terminal" evidence="1">
    <location>
        <begin position="247"/>
        <end position="399"/>
    </location>
</feature>
<evidence type="ECO:0000313" key="3">
    <source>
        <dbReference type="EMBL" id="KKW92516.1"/>
    </source>
</evidence>
<evidence type="ECO:0000259" key="1">
    <source>
        <dbReference type="Pfam" id="PF14082"/>
    </source>
</evidence>
<dbReference type="Pfam" id="PF14082">
    <property type="entry name" value="SduA_C"/>
    <property type="match status" value="1"/>
</dbReference>
<evidence type="ECO:0008006" key="5">
    <source>
        <dbReference type="Google" id="ProtNLM"/>
    </source>
</evidence>
<dbReference type="Pfam" id="PF24722">
    <property type="entry name" value="DUF7674"/>
    <property type="match status" value="1"/>
</dbReference>
<evidence type="ECO:0000259" key="2">
    <source>
        <dbReference type="Pfam" id="PF24722"/>
    </source>
</evidence>
<reference evidence="3 4" key="1">
    <citation type="submission" date="2015-04" db="EMBL/GenBank/DDBJ databases">
        <title>Genome sequence of aromatic hydrocarbons-degrading Sphingobium chungbukense DJ77.</title>
        <authorList>
            <person name="Kim Y.-C."/>
            <person name="Chae J.-C."/>
        </authorList>
    </citation>
    <scope>NUCLEOTIDE SEQUENCE [LARGE SCALE GENOMIC DNA]</scope>
    <source>
        <strain evidence="3 4">DJ77</strain>
    </source>
</reference>
<sequence>MKAIKEAAPELRDRINRQKQDIYAEVDVVLLHLRTLVRTGEKADADRLMAVIVDQYREANELLKHALDTKLVAPLKDQKTEGWPDWAVETRADVLAMAGESGPYEPLWEGDLSDDCTAELHGYMLRAEKMDDRQWWWALYGPDGNISSNEKPGNYTTGGQARRAAANEFRRAVGAPRGEPQGASDMVALGLVDGALRLFAFADDEIYRFADGNNNPHQILSRIAHFGRFLSGAINEFEELINSPLAKERDLQRFFETYPDFLIRDEYKAAHPHMVLSTPGHGDLIPDFVLEPHDQGGFCDLLELKRPQHKITSYMKNRPDFTATVHRAKAQLRTYEAYFEEEGNRTRIAQRYGLNLYRPRMILVIGQKQHIDPRISALEYRRMEMETPQLVIRTYDQLLDRMRSRNR</sequence>